<keyword evidence="3" id="KW-1185">Reference proteome</keyword>
<proteinExistence type="predicted"/>
<feature type="region of interest" description="Disordered" evidence="1">
    <location>
        <begin position="245"/>
        <end position="285"/>
    </location>
</feature>
<evidence type="ECO:0000313" key="2">
    <source>
        <dbReference type="EMBL" id="CAK0892583.1"/>
    </source>
</evidence>
<accession>A0ABN9X1P2</accession>
<feature type="region of interest" description="Disordered" evidence="1">
    <location>
        <begin position="1"/>
        <end position="21"/>
    </location>
</feature>
<reference evidence="2" key="1">
    <citation type="submission" date="2023-10" db="EMBL/GenBank/DDBJ databases">
        <authorList>
            <person name="Chen Y."/>
            <person name="Shah S."/>
            <person name="Dougan E. K."/>
            <person name="Thang M."/>
            <person name="Chan C."/>
        </authorList>
    </citation>
    <scope>NUCLEOTIDE SEQUENCE [LARGE SCALE GENOMIC DNA]</scope>
</reference>
<name>A0ABN9X1P2_9DINO</name>
<evidence type="ECO:0000313" key="3">
    <source>
        <dbReference type="Proteomes" id="UP001189429"/>
    </source>
</evidence>
<gene>
    <name evidence="2" type="ORF">PCOR1329_LOCUS72206</name>
</gene>
<dbReference type="Proteomes" id="UP001189429">
    <property type="component" value="Unassembled WGS sequence"/>
</dbReference>
<organism evidence="2 3">
    <name type="scientific">Prorocentrum cordatum</name>
    <dbReference type="NCBI Taxonomy" id="2364126"/>
    <lineage>
        <taxon>Eukaryota</taxon>
        <taxon>Sar</taxon>
        <taxon>Alveolata</taxon>
        <taxon>Dinophyceae</taxon>
        <taxon>Prorocentrales</taxon>
        <taxon>Prorocentraceae</taxon>
        <taxon>Prorocentrum</taxon>
    </lineage>
</organism>
<dbReference type="EMBL" id="CAUYUJ010019633">
    <property type="protein sequence ID" value="CAK0892583.1"/>
    <property type="molecule type" value="Genomic_DNA"/>
</dbReference>
<protein>
    <submittedName>
        <fullName evidence="2">Uncharacterized protein</fullName>
    </submittedName>
</protein>
<evidence type="ECO:0000256" key="1">
    <source>
        <dbReference type="SAM" id="MobiDB-lite"/>
    </source>
</evidence>
<sequence>MAGMKQYWLGSPDSDDRQRSPDEVRIIREMTTQEVEAFLTANPVDAGSANQLRNEPPYIALQVIDRGNLRGCRDPSGVLVARMRDARRGTLIPGPSAQPPPVVQVDPNASEVEKFCAMNRIDLNATHALKAESEEVQRAVMARGQLTSARNPSGSLMARIRVVKEAGAAALLPGGQPTASLMGQQPAALMAILGLPQPGAIPSGPVPGQPPPPLALTGGATAPAGGAGGISMDVAGEALKAIQKMSQAPPGGAPAGDGPMDMLAAAEKQLREQKAAGGGVNPEDI</sequence>
<feature type="compositionally biased region" description="Gly residues" evidence="1">
    <location>
        <begin position="276"/>
        <end position="285"/>
    </location>
</feature>
<comment type="caution">
    <text evidence="2">The sequence shown here is derived from an EMBL/GenBank/DDBJ whole genome shotgun (WGS) entry which is preliminary data.</text>
</comment>